<name>A0ABW2S1Q8_9NOCA</name>
<keyword evidence="2" id="KW-0723">Serine/threonine-protein kinase</keyword>
<dbReference type="Pfam" id="PF00069">
    <property type="entry name" value="Pkinase"/>
    <property type="match status" value="1"/>
</dbReference>
<organism evidence="8 9">
    <name type="scientific">Rhodococcus daqingensis</name>
    <dbReference type="NCBI Taxonomy" id="2479363"/>
    <lineage>
        <taxon>Bacteria</taxon>
        <taxon>Bacillati</taxon>
        <taxon>Actinomycetota</taxon>
        <taxon>Actinomycetes</taxon>
        <taxon>Mycobacteriales</taxon>
        <taxon>Nocardiaceae</taxon>
        <taxon>Rhodococcus</taxon>
    </lineage>
</organism>
<proteinExistence type="predicted"/>
<keyword evidence="6" id="KW-0067">ATP-binding</keyword>
<evidence type="ECO:0000259" key="7">
    <source>
        <dbReference type="PROSITE" id="PS50011"/>
    </source>
</evidence>
<dbReference type="RefSeq" id="WP_378407326.1">
    <property type="nucleotide sequence ID" value="NZ_JBHTCS010000022.1"/>
</dbReference>
<dbReference type="PROSITE" id="PS00108">
    <property type="entry name" value="PROTEIN_KINASE_ST"/>
    <property type="match status" value="1"/>
</dbReference>
<evidence type="ECO:0000313" key="8">
    <source>
        <dbReference type="EMBL" id="MFC7449897.1"/>
    </source>
</evidence>
<keyword evidence="5 8" id="KW-0418">Kinase</keyword>
<dbReference type="SUPFAM" id="SSF56112">
    <property type="entry name" value="Protein kinase-like (PK-like)"/>
    <property type="match status" value="1"/>
</dbReference>
<dbReference type="InterPro" id="IPR000719">
    <property type="entry name" value="Prot_kinase_dom"/>
</dbReference>
<keyword evidence="3 8" id="KW-0808">Transferase</keyword>
<evidence type="ECO:0000256" key="3">
    <source>
        <dbReference type="ARBA" id="ARBA00022679"/>
    </source>
</evidence>
<dbReference type="PANTHER" id="PTHR43289">
    <property type="entry name" value="MITOGEN-ACTIVATED PROTEIN KINASE KINASE KINASE 20-RELATED"/>
    <property type="match status" value="1"/>
</dbReference>
<evidence type="ECO:0000256" key="6">
    <source>
        <dbReference type="ARBA" id="ARBA00022840"/>
    </source>
</evidence>
<evidence type="ECO:0000256" key="2">
    <source>
        <dbReference type="ARBA" id="ARBA00022527"/>
    </source>
</evidence>
<dbReference type="CDD" id="cd14014">
    <property type="entry name" value="STKc_PknB_like"/>
    <property type="match status" value="1"/>
</dbReference>
<dbReference type="Proteomes" id="UP001596484">
    <property type="component" value="Unassembled WGS sequence"/>
</dbReference>
<dbReference type="PIRSF" id="PIRSF000654">
    <property type="entry name" value="Integrin-linked_kinase"/>
    <property type="match status" value="1"/>
</dbReference>
<keyword evidence="9" id="KW-1185">Reference proteome</keyword>
<feature type="domain" description="Protein kinase" evidence="7">
    <location>
        <begin position="22"/>
        <end position="273"/>
    </location>
</feature>
<dbReference type="PANTHER" id="PTHR43289:SF6">
    <property type="entry name" value="SERINE_THREONINE-PROTEIN KINASE NEKL-3"/>
    <property type="match status" value="1"/>
</dbReference>
<keyword evidence="4" id="KW-0547">Nucleotide-binding</keyword>
<dbReference type="PROSITE" id="PS50011">
    <property type="entry name" value="PROTEIN_KINASE_DOM"/>
    <property type="match status" value="1"/>
</dbReference>
<evidence type="ECO:0000256" key="5">
    <source>
        <dbReference type="ARBA" id="ARBA00022777"/>
    </source>
</evidence>
<dbReference type="EMBL" id="JBHTCS010000022">
    <property type="protein sequence ID" value="MFC7449897.1"/>
    <property type="molecule type" value="Genomic_DNA"/>
</dbReference>
<sequence>MNPRAATEPAPLNAGSQLIPGFRVRRHLRRATPFDVYEVISQERRCSCIAKMPRPELIHSERARKMLRAEADHLLSFSHPHLVRAYEFVDEPQPALIMETLTGQTLKHLIHESGHALTAQELAIMGTHLTSALGYLHDKRLVHLDLKPSNVVCEAGKVKLIDLSLAREPGTVHRGIGTRTYLSPEQAAGGELTTAADIWGIGAVMYEAVTRATPFPDSTPQAYQQVSTRLRLPKSCRVELPSDLASTINDCLEPTAADRPSLIEVESVLERFI</sequence>
<evidence type="ECO:0000256" key="4">
    <source>
        <dbReference type="ARBA" id="ARBA00022741"/>
    </source>
</evidence>
<dbReference type="Gene3D" id="3.30.200.20">
    <property type="entry name" value="Phosphorylase Kinase, domain 1"/>
    <property type="match status" value="1"/>
</dbReference>
<evidence type="ECO:0000256" key="1">
    <source>
        <dbReference type="ARBA" id="ARBA00012513"/>
    </source>
</evidence>
<dbReference type="SMART" id="SM00220">
    <property type="entry name" value="S_TKc"/>
    <property type="match status" value="1"/>
</dbReference>
<gene>
    <name evidence="8" type="ORF">ACFQS9_18530</name>
</gene>
<reference evidence="9" key="1">
    <citation type="journal article" date="2019" name="Int. J. Syst. Evol. Microbiol.">
        <title>The Global Catalogue of Microorganisms (GCM) 10K type strain sequencing project: providing services to taxonomists for standard genome sequencing and annotation.</title>
        <authorList>
            <consortium name="The Broad Institute Genomics Platform"/>
            <consortium name="The Broad Institute Genome Sequencing Center for Infectious Disease"/>
            <person name="Wu L."/>
            <person name="Ma J."/>
        </authorList>
    </citation>
    <scope>NUCLEOTIDE SEQUENCE [LARGE SCALE GENOMIC DNA]</scope>
    <source>
        <strain evidence="9">ICMP 19430</strain>
    </source>
</reference>
<evidence type="ECO:0000313" key="9">
    <source>
        <dbReference type="Proteomes" id="UP001596484"/>
    </source>
</evidence>
<dbReference type="InterPro" id="IPR008271">
    <property type="entry name" value="Ser/Thr_kinase_AS"/>
</dbReference>
<dbReference type="Gene3D" id="1.10.510.10">
    <property type="entry name" value="Transferase(Phosphotransferase) domain 1"/>
    <property type="match status" value="1"/>
</dbReference>
<dbReference type="EC" id="2.7.11.1" evidence="1"/>
<protein>
    <recommendedName>
        <fullName evidence="1">non-specific serine/threonine protein kinase</fullName>
        <ecNumber evidence="1">2.7.11.1</ecNumber>
    </recommendedName>
</protein>
<comment type="caution">
    <text evidence="8">The sequence shown here is derived from an EMBL/GenBank/DDBJ whole genome shotgun (WGS) entry which is preliminary data.</text>
</comment>
<dbReference type="GO" id="GO:0004674">
    <property type="term" value="F:protein serine/threonine kinase activity"/>
    <property type="evidence" value="ECO:0007669"/>
    <property type="project" value="UniProtKB-EC"/>
</dbReference>
<accession>A0ABW2S1Q8</accession>
<dbReference type="InterPro" id="IPR011009">
    <property type="entry name" value="Kinase-like_dom_sf"/>
</dbReference>